<feature type="binding site" evidence="9">
    <location>
        <position position="89"/>
    </location>
    <ligand>
        <name>Mg(2+)</name>
        <dbReference type="ChEBI" id="CHEBI:18420"/>
        <label>1</label>
        <note>catalytic</note>
    </ligand>
</feature>
<comment type="similarity">
    <text evidence="3 10">Belongs to the inositol monophosphatase superfamily.</text>
</comment>
<dbReference type="InterPro" id="IPR033942">
    <property type="entry name" value="IMPase"/>
</dbReference>
<dbReference type="Pfam" id="PF00459">
    <property type="entry name" value="Inositol_P"/>
    <property type="match status" value="1"/>
</dbReference>
<feature type="binding site" evidence="9">
    <location>
        <position position="215"/>
    </location>
    <ligand>
        <name>Mg(2+)</name>
        <dbReference type="ChEBI" id="CHEBI:18420"/>
        <label>1</label>
        <note>catalytic</note>
    </ligand>
</feature>
<dbReference type="FunFam" id="3.30.540.10:FF:000003">
    <property type="entry name" value="Inositol-1-monophosphatase"/>
    <property type="match status" value="1"/>
</dbReference>
<evidence type="ECO:0000256" key="8">
    <source>
        <dbReference type="ARBA" id="ARBA00022842"/>
    </source>
</evidence>
<dbReference type="InterPro" id="IPR020583">
    <property type="entry name" value="Inositol_monoP_metal-BS"/>
</dbReference>
<dbReference type="CDD" id="cd01639">
    <property type="entry name" value="IMPase"/>
    <property type="match status" value="1"/>
</dbReference>
<reference evidence="11 12" key="1">
    <citation type="submission" date="2020-02" db="EMBL/GenBank/DDBJ databases">
        <authorList>
            <person name="Dziuba M."/>
            <person name="Kuznetsov B."/>
            <person name="Mardanov A."/>
            <person name="Ravin N."/>
            <person name="Grouzdev D."/>
        </authorList>
    </citation>
    <scope>NUCLEOTIDE SEQUENCE [LARGE SCALE GENOMIC DNA]</scope>
    <source>
        <strain evidence="11 12">SpK</strain>
    </source>
</reference>
<proteinExistence type="inferred from homology"/>
<dbReference type="Proteomes" id="UP000480684">
    <property type="component" value="Unassembled WGS sequence"/>
</dbReference>
<dbReference type="GO" id="GO:0046872">
    <property type="term" value="F:metal ion binding"/>
    <property type="evidence" value="ECO:0007669"/>
    <property type="project" value="UniProtKB-KW"/>
</dbReference>
<comment type="cofactor">
    <cofactor evidence="2 9 10">
        <name>Mg(2+)</name>
        <dbReference type="ChEBI" id="CHEBI:18420"/>
    </cofactor>
</comment>
<dbReference type="EC" id="3.1.3.25" evidence="4 10"/>
<comment type="caution">
    <text evidence="11">The sequence shown here is derived from an EMBL/GenBank/DDBJ whole genome shotgun (WGS) entry which is preliminary data.</text>
</comment>
<dbReference type="EMBL" id="JAAIYP010000036">
    <property type="protein sequence ID" value="NFV80304.1"/>
    <property type="molecule type" value="Genomic_DNA"/>
</dbReference>
<evidence type="ECO:0000256" key="4">
    <source>
        <dbReference type="ARBA" id="ARBA00013106"/>
    </source>
</evidence>
<dbReference type="InterPro" id="IPR000760">
    <property type="entry name" value="Inositol_monophosphatase-like"/>
</dbReference>
<name>A0A7C9QTP2_9PROT</name>
<dbReference type="PANTHER" id="PTHR20854">
    <property type="entry name" value="INOSITOL MONOPHOSPHATASE"/>
    <property type="match status" value="1"/>
</dbReference>
<evidence type="ECO:0000313" key="11">
    <source>
        <dbReference type="EMBL" id="NFV80304.1"/>
    </source>
</evidence>
<evidence type="ECO:0000256" key="5">
    <source>
        <dbReference type="ARBA" id="ARBA00019784"/>
    </source>
</evidence>
<keyword evidence="7 10" id="KW-0378">Hydrolase</keyword>
<dbReference type="PROSITE" id="PS00629">
    <property type="entry name" value="IMP_1"/>
    <property type="match status" value="1"/>
</dbReference>
<dbReference type="InterPro" id="IPR022337">
    <property type="entry name" value="Inositol_monophosphatase_SuhB"/>
</dbReference>
<dbReference type="GO" id="GO:0008934">
    <property type="term" value="F:inositol monophosphate 1-phosphatase activity"/>
    <property type="evidence" value="ECO:0007669"/>
    <property type="project" value="InterPro"/>
</dbReference>
<feature type="binding site" evidence="9">
    <location>
        <position position="87"/>
    </location>
    <ligand>
        <name>Mg(2+)</name>
        <dbReference type="ChEBI" id="CHEBI:18420"/>
        <label>1</label>
        <note>catalytic</note>
    </ligand>
</feature>
<evidence type="ECO:0000256" key="7">
    <source>
        <dbReference type="ARBA" id="ARBA00022801"/>
    </source>
</evidence>
<comment type="catalytic activity">
    <reaction evidence="1 10">
        <text>a myo-inositol phosphate + H2O = myo-inositol + phosphate</text>
        <dbReference type="Rhea" id="RHEA:24056"/>
        <dbReference type="ChEBI" id="CHEBI:15377"/>
        <dbReference type="ChEBI" id="CHEBI:17268"/>
        <dbReference type="ChEBI" id="CHEBI:43474"/>
        <dbReference type="ChEBI" id="CHEBI:84139"/>
        <dbReference type="EC" id="3.1.3.25"/>
    </reaction>
</comment>
<dbReference type="GO" id="GO:0007165">
    <property type="term" value="P:signal transduction"/>
    <property type="evidence" value="ECO:0007669"/>
    <property type="project" value="TreeGrafter"/>
</dbReference>
<dbReference type="Gene3D" id="3.40.190.80">
    <property type="match status" value="1"/>
</dbReference>
<sequence length="268" mass="29033">MIVRSAILNVMMGAARKAGRGMVRDFGEVEKLQVSMKGTADFVTSADLQAEKVLRQELKKARPGFGFLLEEGGEVAGDDKSHRWIVDPIDGTTNFIHGIPHFAISIGLERDGELVAGVVYEPISDSMFHGEKGGGAYLNDWRLRVSARRKMEEAVLTTGIPHRGRPGRDEFMKELEVAMDSCAGLRRFGSASLDLAYVAAGRCDGYWERGLKPWDIAAGIVLVREAGGYVTDMDGKPDVLATCDVVAANDHLQSKLVSLLKKARGGAG</sequence>
<dbReference type="GO" id="GO:0046854">
    <property type="term" value="P:phosphatidylinositol phosphate biosynthetic process"/>
    <property type="evidence" value="ECO:0007669"/>
    <property type="project" value="InterPro"/>
</dbReference>
<evidence type="ECO:0000256" key="2">
    <source>
        <dbReference type="ARBA" id="ARBA00001946"/>
    </source>
</evidence>
<dbReference type="PRINTS" id="PR00377">
    <property type="entry name" value="IMPHPHTASES"/>
</dbReference>
<dbReference type="Gene3D" id="3.30.540.10">
    <property type="entry name" value="Fructose-1,6-Bisphosphatase, subunit A, domain 1"/>
    <property type="match status" value="1"/>
</dbReference>
<protein>
    <recommendedName>
        <fullName evidence="5 10">Inositol-1-monophosphatase</fullName>
        <ecNumber evidence="4 10">3.1.3.25</ecNumber>
    </recommendedName>
</protein>
<keyword evidence="8 9" id="KW-0460">Magnesium</keyword>
<evidence type="ECO:0000256" key="6">
    <source>
        <dbReference type="ARBA" id="ARBA00022723"/>
    </source>
</evidence>
<dbReference type="AlphaFoldDB" id="A0A7C9QTP2"/>
<dbReference type="RefSeq" id="WP_163678320.1">
    <property type="nucleotide sequence ID" value="NZ_JAAIYP010000036.1"/>
</dbReference>
<accession>A0A7C9QTP2</accession>
<dbReference type="PANTHER" id="PTHR20854:SF4">
    <property type="entry name" value="INOSITOL-1-MONOPHOSPHATASE-RELATED"/>
    <property type="match status" value="1"/>
</dbReference>
<evidence type="ECO:0000313" key="12">
    <source>
        <dbReference type="Proteomes" id="UP000480684"/>
    </source>
</evidence>
<feature type="binding site" evidence="9">
    <location>
        <position position="90"/>
    </location>
    <ligand>
        <name>Mg(2+)</name>
        <dbReference type="ChEBI" id="CHEBI:18420"/>
        <label>2</label>
    </ligand>
</feature>
<organism evidence="11 12">
    <name type="scientific">Magnetospirillum aberrantis SpK</name>
    <dbReference type="NCBI Taxonomy" id="908842"/>
    <lineage>
        <taxon>Bacteria</taxon>
        <taxon>Pseudomonadati</taxon>
        <taxon>Pseudomonadota</taxon>
        <taxon>Alphaproteobacteria</taxon>
        <taxon>Rhodospirillales</taxon>
        <taxon>Rhodospirillaceae</taxon>
        <taxon>Magnetospirillum</taxon>
    </lineage>
</organism>
<dbReference type="PROSITE" id="PS00630">
    <property type="entry name" value="IMP_2"/>
    <property type="match status" value="1"/>
</dbReference>
<dbReference type="FunFam" id="3.40.190.80:FF:000002">
    <property type="entry name" value="Inositol-1-monophosphatase"/>
    <property type="match status" value="1"/>
</dbReference>
<dbReference type="PRINTS" id="PR01959">
    <property type="entry name" value="SBIMPHPHTASE"/>
</dbReference>
<evidence type="ECO:0000256" key="3">
    <source>
        <dbReference type="ARBA" id="ARBA00009759"/>
    </source>
</evidence>
<keyword evidence="6 9" id="KW-0479">Metal-binding</keyword>
<evidence type="ECO:0000256" key="1">
    <source>
        <dbReference type="ARBA" id="ARBA00001033"/>
    </source>
</evidence>
<evidence type="ECO:0000256" key="10">
    <source>
        <dbReference type="RuleBase" id="RU364068"/>
    </source>
</evidence>
<dbReference type="GO" id="GO:0006020">
    <property type="term" value="P:inositol metabolic process"/>
    <property type="evidence" value="ECO:0007669"/>
    <property type="project" value="TreeGrafter"/>
</dbReference>
<keyword evidence="12" id="KW-1185">Reference proteome</keyword>
<evidence type="ECO:0000256" key="9">
    <source>
        <dbReference type="PIRSR" id="PIRSR600760-2"/>
    </source>
</evidence>
<dbReference type="SUPFAM" id="SSF56655">
    <property type="entry name" value="Carbohydrate phosphatase"/>
    <property type="match status" value="1"/>
</dbReference>
<feature type="binding site" evidence="9">
    <location>
        <position position="70"/>
    </location>
    <ligand>
        <name>Mg(2+)</name>
        <dbReference type="ChEBI" id="CHEBI:18420"/>
        <label>1</label>
        <note>catalytic</note>
    </ligand>
</feature>
<dbReference type="InterPro" id="IPR020550">
    <property type="entry name" value="Inositol_monophosphatase_CS"/>
</dbReference>
<gene>
    <name evidence="11" type="ORF">G4223_09290</name>
</gene>